<evidence type="ECO:0000256" key="3">
    <source>
        <dbReference type="ARBA" id="ARBA00012756"/>
    </source>
</evidence>
<sequence length="675" mass="77029">MAVINLLFTGTNYHPHDWPTERWRRDIELMREASFNIVRLGHLCWDSYEPSEGNFTFEWFDEVMDHFHEAGIQVVLDIATRPAPTWLHKKYPDISLTDTNGIRMEAHSRYMEDIGHPAFQEYALRFAEKLICRYRKHPALYAFGLCNELGSGAPSYSIAARNRFIEWLRHKYETIGNLNAAWTTQRWSRKLASFHDVVLPVSGKVQGAPERVLDMWRFYSDETLAYMQKLSTLVKKLAPGARETTNHWSENPGYGFDYLKQYRDIVDLPGIGFYPGTNPEDRRALTAACFFMDHRTGELDEPIWCLEFQTGDFGGYGSPRKAMRMYAYLSLIYRSQAVCAWTWRSMLGGEEQYIFGLLDHDGVPGWKYDEFKQFSEEFKLLQSHGFPRKTKPEIAIAYSYESLKVMAGNRSYYKSDYTHQVLQAYDSVVRANLDCNIVNLRDMRKDYKILLVPGHAVMDKASASAIRSYVEKGGTVIMTAYSSKVNEHNQVFDTTLPGELSDVFGIRCGAFTRTRSHTPSENAGGLEKAELRLERERPIIQLGESQHTPEIDYYEILEVRTAQATATFTNTLELSPAVTRNRYGKGEAIYVAIPAETSFVSSLLEQLFPERGIIKGPTTPLGVVARRLEDDSVIFVNTTGTDQTISLNKPATGLLTGRHFDQVMVLSGYEADVLI</sequence>
<evidence type="ECO:0000259" key="9">
    <source>
        <dbReference type="Pfam" id="PF08532"/>
    </source>
</evidence>
<protein>
    <recommendedName>
        <fullName evidence="3">beta-galactosidase</fullName>
        <ecNumber evidence="3">3.2.1.23</ecNumber>
    </recommendedName>
</protein>
<comment type="caution">
    <text evidence="10">The sequence shown here is derived from an EMBL/GenBank/DDBJ whole genome shotgun (WGS) entry which is preliminary data.</text>
</comment>
<proteinExistence type="inferred from homology"/>
<organism evidence="10 11">
    <name type="scientific">Paenibacillus oryzisoli</name>
    <dbReference type="NCBI Taxonomy" id="1850517"/>
    <lineage>
        <taxon>Bacteria</taxon>
        <taxon>Bacillati</taxon>
        <taxon>Bacillota</taxon>
        <taxon>Bacilli</taxon>
        <taxon>Bacillales</taxon>
        <taxon>Paenibacillaceae</taxon>
        <taxon>Paenibacillus</taxon>
    </lineage>
</organism>
<evidence type="ECO:0000313" key="10">
    <source>
        <dbReference type="EMBL" id="OAS13304.1"/>
    </source>
</evidence>
<comment type="similarity">
    <text evidence="2">Belongs to the glycosyl hydrolase 42 family.</text>
</comment>
<dbReference type="CDD" id="cd03143">
    <property type="entry name" value="A4_beta-galactosidase_middle_domain"/>
    <property type="match status" value="1"/>
</dbReference>
<evidence type="ECO:0000256" key="7">
    <source>
        <dbReference type="ARBA" id="ARBA00023295"/>
    </source>
</evidence>
<reference evidence="10 11" key="1">
    <citation type="submission" date="2016-05" db="EMBL/GenBank/DDBJ databases">
        <title>Paenibacillus sp. 1ZS3-15 nov., isolated from the rhizosphere soil.</title>
        <authorList>
            <person name="Zhang X.X."/>
            <person name="Zhang J."/>
        </authorList>
    </citation>
    <scope>NUCLEOTIDE SEQUENCE [LARGE SCALE GENOMIC DNA]</scope>
    <source>
        <strain evidence="10 11">1ZS3-15</strain>
    </source>
</reference>
<evidence type="ECO:0000256" key="6">
    <source>
        <dbReference type="ARBA" id="ARBA00022833"/>
    </source>
</evidence>
<name>A0A197ZVR7_9BACL</name>
<evidence type="ECO:0000256" key="1">
    <source>
        <dbReference type="ARBA" id="ARBA00001412"/>
    </source>
</evidence>
<dbReference type="GO" id="GO:0046872">
    <property type="term" value="F:metal ion binding"/>
    <property type="evidence" value="ECO:0007669"/>
    <property type="project" value="UniProtKB-KW"/>
</dbReference>
<comment type="catalytic activity">
    <reaction evidence="1">
        <text>Hydrolysis of terminal non-reducing beta-D-galactose residues in beta-D-galactosides.</text>
        <dbReference type="EC" id="3.2.1.23"/>
    </reaction>
</comment>
<keyword evidence="5" id="KW-0378">Hydrolase</keyword>
<dbReference type="STRING" id="1850517.A8708_10720"/>
<dbReference type="Gene3D" id="3.20.20.80">
    <property type="entry name" value="Glycosidases"/>
    <property type="match status" value="1"/>
</dbReference>
<dbReference type="EC" id="3.2.1.23" evidence="3"/>
<dbReference type="GO" id="GO:0004565">
    <property type="term" value="F:beta-galactosidase activity"/>
    <property type="evidence" value="ECO:0007669"/>
    <property type="project" value="UniProtKB-EC"/>
</dbReference>
<gene>
    <name evidence="10" type="ORF">A8708_10720</name>
</gene>
<dbReference type="InterPro" id="IPR029062">
    <property type="entry name" value="Class_I_gatase-like"/>
</dbReference>
<dbReference type="Pfam" id="PF02449">
    <property type="entry name" value="Glyco_hydro_42"/>
    <property type="match status" value="1"/>
</dbReference>
<feature type="domain" description="Beta-galactosidase trimerisation" evidence="9">
    <location>
        <begin position="393"/>
        <end position="612"/>
    </location>
</feature>
<dbReference type="RefSeq" id="WP_068671521.1">
    <property type="nucleotide sequence ID" value="NZ_LYPB01000095.1"/>
</dbReference>
<dbReference type="EMBL" id="LYPB01000095">
    <property type="protein sequence ID" value="OAS13304.1"/>
    <property type="molecule type" value="Genomic_DNA"/>
</dbReference>
<dbReference type="SUPFAM" id="SSF51445">
    <property type="entry name" value="(Trans)glycosidases"/>
    <property type="match status" value="1"/>
</dbReference>
<dbReference type="Pfam" id="PF08532">
    <property type="entry name" value="Glyco_hydro_42M"/>
    <property type="match status" value="1"/>
</dbReference>
<keyword evidence="11" id="KW-1185">Reference proteome</keyword>
<dbReference type="InterPro" id="IPR017853">
    <property type="entry name" value="GH"/>
</dbReference>
<evidence type="ECO:0000313" key="11">
    <source>
        <dbReference type="Proteomes" id="UP000078454"/>
    </source>
</evidence>
<dbReference type="GO" id="GO:0005975">
    <property type="term" value="P:carbohydrate metabolic process"/>
    <property type="evidence" value="ECO:0007669"/>
    <property type="project" value="InterPro"/>
</dbReference>
<evidence type="ECO:0000256" key="2">
    <source>
        <dbReference type="ARBA" id="ARBA00005940"/>
    </source>
</evidence>
<keyword evidence="7" id="KW-0326">Glycosidase</keyword>
<dbReference type="SUPFAM" id="SSF52317">
    <property type="entry name" value="Class I glutamine amidotransferase-like"/>
    <property type="match status" value="1"/>
</dbReference>
<dbReference type="InterPro" id="IPR013529">
    <property type="entry name" value="Glyco_hydro_42_N"/>
</dbReference>
<dbReference type="InterPro" id="IPR013738">
    <property type="entry name" value="Beta_galactosidase_Trimer"/>
</dbReference>
<dbReference type="PANTHER" id="PTHR36447">
    <property type="entry name" value="BETA-GALACTOSIDASE GANA"/>
    <property type="match status" value="1"/>
</dbReference>
<evidence type="ECO:0000256" key="4">
    <source>
        <dbReference type="ARBA" id="ARBA00022723"/>
    </source>
</evidence>
<dbReference type="GO" id="GO:0009341">
    <property type="term" value="C:beta-galactosidase complex"/>
    <property type="evidence" value="ECO:0007669"/>
    <property type="project" value="InterPro"/>
</dbReference>
<dbReference type="InterPro" id="IPR003476">
    <property type="entry name" value="Glyco_hydro_42"/>
</dbReference>
<dbReference type="Gene3D" id="3.40.50.880">
    <property type="match status" value="1"/>
</dbReference>
<evidence type="ECO:0000259" key="8">
    <source>
        <dbReference type="Pfam" id="PF02449"/>
    </source>
</evidence>
<accession>A0A197ZVR7</accession>
<feature type="domain" description="Glycoside hydrolase family 42 N-terminal" evidence="8">
    <location>
        <begin position="13"/>
        <end position="379"/>
    </location>
</feature>
<keyword evidence="6" id="KW-0862">Zinc</keyword>
<keyword evidence="4" id="KW-0479">Metal-binding</keyword>
<dbReference type="AlphaFoldDB" id="A0A197ZVR7"/>
<dbReference type="Proteomes" id="UP000078454">
    <property type="component" value="Unassembled WGS sequence"/>
</dbReference>
<dbReference type="PANTHER" id="PTHR36447:SF2">
    <property type="entry name" value="BETA-GALACTOSIDASE YESZ"/>
    <property type="match status" value="1"/>
</dbReference>
<evidence type="ECO:0000256" key="5">
    <source>
        <dbReference type="ARBA" id="ARBA00022801"/>
    </source>
</evidence>